<dbReference type="EMBL" id="CAJNOQ010002730">
    <property type="protein sequence ID" value="CAF0975368.1"/>
    <property type="molecule type" value="Genomic_DNA"/>
</dbReference>
<evidence type="ECO:0000256" key="1">
    <source>
        <dbReference type="ARBA" id="ARBA00022737"/>
    </source>
</evidence>
<dbReference type="InterPro" id="IPR035979">
    <property type="entry name" value="RBD_domain_sf"/>
</dbReference>
<protein>
    <recommendedName>
        <fullName evidence="5">RRM domain-containing protein</fullName>
    </recommendedName>
</protein>
<sequence>MIGPWYVYKVLAPNCSSSSSSPPASSQQHDQNHHHAIHHQQQLVHHNQSTAPTIIHAQHPPQQQQQQLELLDEVDIDEEYLQFSEETAAMTNYHRQHHGSESLTDDDMSDSKAQTNLIINYLPQTMTQDEIKDLFGQSLGYGFVNFIRTDDAEKAVKQMNGLRLQNKKIKVSYARPSSELIKGANLYICGLPKHWRTHELETYFSPCGKIIASRILTDSNTGTSKGVGFIRFDQRCEAESAINKLNGTIPKGFTDPINVKFANIPNAAKSMVGLPLAPYISGIGGAPTQQTVLTTGLPIRQPLNRYRYSPLSPADFFAATASYLPTATTTVPSATTLPPSTGWCIFVYNLAPETEESVLWQLFGPFGAVQNVKVIRDFQTQKCKGFGFVTMTNYDEALMAINSLNGFTLGNRVLQVSFKTNKPQPLKSF</sequence>
<dbReference type="InterPro" id="IPR000504">
    <property type="entry name" value="RRM_dom"/>
</dbReference>
<feature type="domain" description="RRM" evidence="5">
    <location>
        <begin position="115"/>
        <end position="176"/>
    </location>
</feature>
<dbReference type="GO" id="GO:0050686">
    <property type="term" value="P:negative regulation of mRNA processing"/>
    <property type="evidence" value="ECO:0007669"/>
    <property type="project" value="UniProtKB-ARBA"/>
</dbReference>
<gene>
    <name evidence="6" type="ORF">GPM918_LOCUS12461</name>
    <name evidence="7" type="ORF">SRO942_LOCUS12461</name>
</gene>
<dbReference type="PANTHER" id="PTHR10352">
    <property type="entry name" value="EUKARYOTIC TRANSLATION INITIATION FACTOR 3 SUBUNIT G"/>
    <property type="match status" value="1"/>
</dbReference>
<dbReference type="EMBL" id="CAJOBC010002730">
    <property type="protein sequence ID" value="CAF3748238.1"/>
    <property type="molecule type" value="Genomic_DNA"/>
</dbReference>
<dbReference type="CDD" id="cd12652">
    <property type="entry name" value="RRM2_Hu"/>
    <property type="match status" value="1"/>
</dbReference>
<evidence type="ECO:0000259" key="5">
    <source>
        <dbReference type="PROSITE" id="PS50102"/>
    </source>
</evidence>
<comment type="caution">
    <text evidence="6">The sequence shown here is derived from an EMBL/GenBank/DDBJ whole genome shotgun (WGS) entry which is preliminary data.</text>
</comment>
<dbReference type="Proteomes" id="UP000663829">
    <property type="component" value="Unassembled WGS sequence"/>
</dbReference>
<keyword evidence="1" id="KW-0677">Repeat</keyword>
<dbReference type="Proteomes" id="UP000681722">
    <property type="component" value="Unassembled WGS sequence"/>
</dbReference>
<dbReference type="PROSITE" id="PS50102">
    <property type="entry name" value="RRM"/>
    <property type="match status" value="3"/>
</dbReference>
<dbReference type="GO" id="GO:0003723">
    <property type="term" value="F:RNA binding"/>
    <property type="evidence" value="ECO:0007669"/>
    <property type="project" value="UniProtKB-UniRule"/>
</dbReference>
<dbReference type="AlphaFoldDB" id="A0A814F1G2"/>
<dbReference type="CDD" id="cd12377">
    <property type="entry name" value="RRM3_Hu"/>
    <property type="match status" value="1"/>
</dbReference>
<dbReference type="FunFam" id="3.30.70.330:FF:000205">
    <property type="entry name" value="Sex lethal, isoform B"/>
    <property type="match status" value="1"/>
</dbReference>
<name>A0A814F1G2_9BILA</name>
<evidence type="ECO:0000313" key="8">
    <source>
        <dbReference type="Proteomes" id="UP000663829"/>
    </source>
</evidence>
<dbReference type="SMART" id="SM00360">
    <property type="entry name" value="RRM"/>
    <property type="match status" value="3"/>
</dbReference>
<dbReference type="Pfam" id="PF00076">
    <property type="entry name" value="RRM_1"/>
    <property type="match status" value="3"/>
</dbReference>
<evidence type="ECO:0000313" key="7">
    <source>
        <dbReference type="EMBL" id="CAF3748238.1"/>
    </source>
</evidence>
<dbReference type="InterPro" id="IPR012677">
    <property type="entry name" value="Nucleotide-bd_a/b_plait_sf"/>
</dbReference>
<evidence type="ECO:0000256" key="2">
    <source>
        <dbReference type="ARBA" id="ARBA00022884"/>
    </source>
</evidence>
<feature type="domain" description="RRM" evidence="5">
    <location>
        <begin position="184"/>
        <end position="264"/>
    </location>
</feature>
<evidence type="ECO:0000256" key="3">
    <source>
        <dbReference type="PROSITE-ProRule" id="PRU00176"/>
    </source>
</evidence>
<organism evidence="6 8">
    <name type="scientific">Didymodactylos carnosus</name>
    <dbReference type="NCBI Taxonomy" id="1234261"/>
    <lineage>
        <taxon>Eukaryota</taxon>
        <taxon>Metazoa</taxon>
        <taxon>Spiralia</taxon>
        <taxon>Gnathifera</taxon>
        <taxon>Rotifera</taxon>
        <taxon>Eurotatoria</taxon>
        <taxon>Bdelloidea</taxon>
        <taxon>Philodinida</taxon>
        <taxon>Philodinidae</taxon>
        <taxon>Didymodactylos</taxon>
    </lineage>
</organism>
<dbReference type="FunFam" id="3.30.70.330:FF:000006">
    <property type="entry name" value="ELAV-like 3"/>
    <property type="match status" value="1"/>
</dbReference>
<dbReference type="SUPFAM" id="SSF54928">
    <property type="entry name" value="RNA-binding domain, RBD"/>
    <property type="match status" value="2"/>
</dbReference>
<feature type="region of interest" description="Disordered" evidence="4">
    <location>
        <begin position="16"/>
        <end position="46"/>
    </location>
</feature>
<dbReference type="Gene3D" id="3.30.70.330">
    <property type="match status" value="3"/>
</dbReference>
<keyword evidence="8" id="KW-1185">Reference proteome</keyword>
<proteinExistence type="predicted"/>
<dbReference type="GO" id="GO:0005634">
    <property type="term" value="C:nucleus"/>
    <property type="evidence" value="ECO:0007669"/>
    <property type="project" value="UniProtKB-ARBA"/>
</dbReference>
<accession>A0A814F1G2</accession>
<reference evidence="6" key="1">
    <citation type="submission" date="2021-02" db="EMBL/GenBank/DDBJ databases">
        <authorList>
            <person name="Nowell W R."/>
        </authorList>
    </citation>
    <scope>NUCLEOTIDE SEQUENCE</scope>
</reference>
<evidence type="ECO:0000313" key="6">
    <source>
        <dbReference type="EMBL" id="CAF0975368.1"/>
    </source>
</evidence>
<dbReference type="OrthoDB" id="266020at2759"/>
<dbReference type="NCBIfam" id="TIGR01661">
    <property type="entry name" value="ELAV_HUD_SF"/>
    <property type="match status" value="1"/>
</dbReference>
<keyword evidence="2 3" id="KW-0694">RNA-binding</keyword>
<feature type="compositionally biased region" description="Low complexity" evidence="4">
    <location>
        <begin position="16"/>
        <end position="29"/>
    </location>
</feature>
<feature type="domain" description="RRM" evidence="5">
    <location>
        <begin position="343"/>
        <end position="421"/>
    </location>
</feature>
<dbReference type="InterPro" id="IPR006548">
    <property type="entry name" value="ELAD_HU_SF"/>
</dbReference>
<evidence type="ECO:0000256" key="4">
    <source>
        <dbReference type="SAM" id="MobiDB-lite"/>
    </source>
</evidence>